<dbReference type="GO" id="GO:0006950">
    <property type="term" value="P:response to stress"/>
    <property type="evidence" value="ECO:0007669"/>
    <property type="project" value="TreeGrafter"/>
</dbReference>
<dbReference type="Pfam" id="PF12802">
    <property type="entry name" value="MarR_2"/>
    <property type="match status" value="1"/>
</dbReference>
<reference evidence="2" key="1">
    <citation type="submission" date="2020-05" db="EMBL/GenBank/DDBJ databases">
        <authorList>
            <person name="Chiriac C."/>
            <person name="Salcher M."/>
            <person name="Ghai R."/>
            <person name="Kavagutti S V."/>
        </authorList>
    </citation>
    <scope>NUCLEOTIDE SEQUENCE</scope>
</reference>
<sequence>MTEQAAPAPLDAGLALLLRRAEHALAVRLQPLLAEHGLLPEHWQVMSVLLARPGIGMSDLAHGAVVAPASLTRHVDRLVSQALVVRRMDPDDKRRVVVALSARGSEVARAIREAEEAVEQILAEELGARRWQSLAGDLRVLPPLVG</sequence>
<dbReference type="InterPro" id="IPR036390">
    <property type="entry name" value="WH_DNA-bd_sf"/>
</dbReference>
<organism evidence="2">
    <name type="scientific">freshwater metagenome</name>
    <dbReference type="NCBI Taxonomy" id="449393"/>
    <lineage>
        <taxon>unclassified sequences</taxon>
        <taxon>metagenomes</taxon>
        <taxon>ecological metagenomes</taxon>
    </lineage>
</organism>
<dbReference type="SUPFAM" id="SSF46785">
    <property type="entry name" value="Winged helix' DNA-binding domain"/>
    <property type="match status" value="1"/>
</dbReference>
<gene>
    <name evidence="2" type="ORF">UFOPK2579_00015</name>
</gene>
<name>A0A6J6NH53_9ZZZZ</name>
<proteinExistence type="predicted"/>
<dbReference type="GO" id="GO:0003700">
    <property type="term" value="F:DNA-binding transcription factor activity"/>
    <property type="evidence" value="ECO:0007669"/>
    <property type="project" value="InterPro"/>
</dbReference>
<dbReference type="InterPro" id="IPR039422">
    <property type="entry name" value="MarR/SlyA-like"/>
</dbReference>
<evidence type="ECO:0000259" key="1">
    <source>
        <dbReference type="PROSITE" id="PS50995"/>
    </source>
</evidence>
<dbReference type="PROSITE" id="PS50995">
    <property type="entry name" value="HTH_MARR_2"/>
    <property type="match status" value="1"/>
</dbReference>
<dbReference type="Gene3D" id="1.10.10.10">
    <property type="entry name" value="Winged helix-like DNA-binding domain superfamily/Winged helix DNA-binding domain"/>
    <property type="match status" value="1"/>
</dbReference>
<dbReference type="InterPro" id="IPR036388">
    <property type="entry name" value="WH-like_DNA-bd_sf"/>
</dbReference>
<dbReference type="InterPro" id="IPR000835">
    <property type="entry name" value="HTH_MarR-typ"/>
</dbReference>
<protein>
    <submittedName>
        <fullName evidence="2">Unannotated protein</fullName>
    </submittedName>
</protein>
<dbReference type="SMART" id="SM00347">
    <property type="entry name" value="HTH_MARR"/>
    <property type="match status" value="1"/>
</dbReference>
<accession>A0A6J6NH53</accession>
<evidence type="ECO:0000313" key="2">
    <source>
        <dbReference type="EMBL" id="CAB4684154.1"/>
    </source>
</evidence>
<dbReference type="AlphaFoldDB" id="A0A6J6NH53"/>
<dbReference type="EMBL" id="CAEZXR010000001">
    <property type="protein sequence ID" value="CAB4684154.1"/>
    <property type="molecule type" value="Genomic_DNA"/>
</dbReference>
<dbReference type="PANTHER" id="PTHR33164">
    <property type="entry name" value="TRANSCRIPTIONAL REGULATOR, MARR FAMILY"/>
    <property type="match status" value="1"/>
</dbReference>
<feature type="domain" description="HTH marR-type" evidence="1">
    <location>
        <begin position="11"/>
        <end position="146"/>
    </location>
</feature>
<dbReference type="PANTHER" id="PTHR33164:SF43">
    <property type="entry name" value="HTH-TYPE TRANSCRIPTIONAL REPRESSOR YETL"/>
    <property type="match status" value="1"/>
</dbReference>